<dbReference type="InterPro" id="IPR011006">
    <property type="entry name" value="CheY-like_superfamily"/>
</dbReference>
<dbReference type="InterPro" id="IPR008207">
    <property type="entry name" value="Sig_transdc_His_kin_Hpt_dom"/>
</dbReference>
<evidence type="ECO:0000256" key="5">
    <source>
        <dbReference type="ARBA" id="ARBA00022741"/>
    </source>
</evidence>
<keyword evidence="15" id="KW-1185">Reference proteome</keyword>
<evidence type="ECO:0000256" key="3">
    <source>
        <dbReference type="ARBA" id="ARBA00022553"/>
    </source>
</evidence>
<keyword evidence="7" id="KW-1133">Transmembrane helix</keyword>
<dbReference type="PANTHER" id="PTHR45339">
    <property type="entry name" value="HYBRID SIGNAL TRANSDUCTION HISTIDINE KINASE J"/>
    <property type="match status" value="1"/>
</dbReference>
<accession>A0ABW2FK30</accession>
<evidence type="ECO:0000256" key="9">
    <source>
        <dbReference type="ARBA" id="ARBA00023136"/>
    </source>
</evidence>
<dbReference type="Pfam" id="PF00072">
    <property type="entry name" value="Response_reg"/>
    <property type="match status" value="1"/>
</dbReference>
<organism evidence="14 15">
    <name type="scientific">Cohnella cellulosilytica</name>
    <dbReference type="NCBI Taxonomy" id="986710"/>
    <lineage>
        <taxon>Bacteria</taxon>
        <taxon>Bacillati</taxon>
        <taxon>Bacillota</taxon>
        <taxon>Bacilli</taxon>
        <taxon>Bacillales</taxon>
        <taxon>Paenibacillaceae</taxon>
        <taxon>Cohnella</taxon>
    </lineage>
</organism>
<dbReference type="Gene3D" id="3.40.50.2300">
    <property type="match status" value="1"/>
</dbReference>
<dbReference type="SUPFAM" id="SSF52172">
    <property type="entry name" value="CheY-like"/>
    <property type="match status" value="1"/>
</dbReference>
<name>A0ABW2FK30_9BACL</name>
<keyword evidence="4" id="KW-0812">Transmembrane</keyword>
<evidence type="ECO:0000256" key="6">
    <source>
        <dbReference type="ARBA" id="ARBA00022840"/>
    </source>
</evidence>
<keyword evidence="3 11" id="KW-0597">Phosphoprotein</keyword>
<keyword evidence="9" id="KW-0472">Membrane</keyword>
<dbReference type="RefSeq" id="WP_378048476.1">
    <property type="nucleotide sequence ID" value="NZ_JBHMDN010000017.1"/>
</dbReference>
<comment type="caution">
    <text evidence="14">The sequence shown here is derived from an EMBL/GenBank/DDBJ whole genome shotgun (WGS) entry which is preliminary data.</text>
</comment>
<feature type="modified residue" description="4-aspartylphosphate" evidence="11">
    <location>
        <position position="56"/>
    </location>
</feature>
<dbReference type="PROSITE" id="PS50110">
    <property type="entry name" value="RESPONSE_REGULATORY"/>
    <property type="match status" value="1"/>
</dbReference>
<proteinExistence type="predicted"/>
<dbReference type="Pfam" id="PF01627">
    <property type="entry name" value="Hpt"/>
    <property type="match status" value="1"/>
</dbReference>
<gene>
    <name evidence="14" type="ORF">ACFQMJ_26650</name>
</gene>
<dbReference type="Proteomes" id="UP001596378">
    <property type="component" value="Unassembled WGS sequence"/>
</dbReference>
<evidence type="ECO:0000259" key="12">
    <source>
        <dbReference type="PROSITE" id="PS50110"/>
    </source>
</evidence>
<evidence type="ECO:0000256" key="1">
    <source>
        <dbReference type="ARBA" id="ARBA00004651"/>
    </source>
</evidence>
<dbReference type="InterPro" id="IPR036641">
    <property type="entry name" value="HPT_dom_sf"/>
</dbReference>
<evidence type="ECO:0000313" key="15">
    <source>
        <dbReference type="Proteomes" id="UP001596378"/>
    </source>
</evidence>
<dbReference type="Gene3D" id="1.20.120.160">
    <property type="entry name" value="HPT domain"/>
    <property type="match status" value="1"/>
</dbReference>
<keyword evidence="2" id="KW-1003">Cell membrane</keyword>
<sequence>MSGKSYRILIAEDNAVNLKLIHKILIKLKHLPETAHNGLEVLQSLKRGRFDFVLMDVHMPQLDGLETTRRILAAYETAERPVIIAMTANAMKGDRERCLGAGMDDYLSKPIIIKELEEKLNDWGQRRTEKLEAATNDPLRLHRPDESIRIMDLDRLDLLRSIQPRLSELLDLFRVYVSQSRELVAKLRLQWLEGNVVGMAESAHSLKGAALNYGAWQVAELCDRLERSIQRGRALDLPEHLRRIETSLELASREMADWVRAQT</sequence>
<evidence type="ECO:0000256" key="7">
    <source>
        <dbReference type="ARBA" id="ARBA00022989"/>
    </source>
</evidence>
<evidence type="ECO:0000256" key="11">
    <source>
        <dbReference type="PROSITE-ProRule" id="PRU00169"/>
    </source>
</evidence>
<comment type="subcellular location">
    <subcellularLocation>
        <location evidence="1">Cell membrane</location>
        <topology evidence="1">Multi-pass membrane protein</topology>
    </subcellularLocation>
</comment>
<reference evidence="15" key="1">
    <citation type="journal article" date="2019" name="Int. J. Syst. Evol. Microbiol.">
        <title>The Global Catalogue of Microorganisms (GCM) 10K type strain sequencing project: providing services to taxonomists for standard genome sequencing and annotation.</title>
        <authorList>
            <consortium name="The Broad Institute Genomics Platform"/>
            <consortium name="The Broad Institute Genome Sequencing Center for Infectious Disease"/>
            <person name="Wu L."/>
            <person name="Ma J."/>
        </authorList>
    </citation>
    <scope>NUCLEOTIDE SEQUENCE [LARGE SCALE GENOMIC DNA]</scope>
    <source>
        <strain evidence="15">KCTC 12907</strain>
    </source>
</reference>
<evidence type="ECO:0000256" key="4">
    <source>
        <dbReference type="ARBA" id="ARBA00022692"/>
    </source>
</evidence>
<protein>
    <submittedName>
        <fullName evidence="14">Response regulator</fullName>
    </submittedName>
</protein>
<dbReference type="SMART" id="SM00448">
    <property type="entry name" value="REC"/>
    <property type="match status" value="1"/>
</dbReference>
<evidence type="ECO:0000259" key="13">
    <source>
        <dbReference type="PROSITE" id="PS50894"/>
    </source>
</evidence>
<keyword evidence="8" id="KW-0902">Two-component regulatory system</keyword>
<dbReference type="SUPFAM" id="SSF47226">
    <property type="entry name" value="Histidine-containing phosphotransfer domain, HPT domain"/>
    <property type="match status" value="1"/>
</dbReference>
<dbReference type="InterPro" id="IPR001789">
    <property type="entry name" value="Sig_transdc_resp-reg_receiver"/>
</dbReference>
<keyword evidence="6" id="KW-0067">ATP-binding</keyword>
<evidence type="ECO:0000256" key="2">
    <source>
        <dbReference type="ARBA" id="ARBA00022475"/>
    </source>
</evidence>
<evidence type="ECO:0000256" key="10">
    <source>
        <dbReference type="PROSITE-ProRule" id="PRU00110"/>
    </source>
</evidence>
<feature type="domain" description="Response regulatory" evidence="12">
    <location>
        <begin position="7"/>
        <end position="124"/>
    </location>
</feature>
<feature type="modified residue" description="Phosphohistidine" evidence="10">
    <location>
        <position position="204"/>
    </location>
</feature>
<dbReference type="CDD" id="cd17546">
    <property type="entry name" value="REC_hyHK_CKI1_RcsC-like"/>
    <property type="match status" value="1"/>
</dbReference>
<dbReference type="PROSITE" id="PS50894">
    <property type="entry name" value="HPT"/>
    <property type="match status" value="1"/>
</dbReference>
<dbReference type="PANTHER" id="PTHR45339:SF1">
    <property type="entry name" value="HYBRID SIGNAL TRANSDUCTION HISTIDINE KINASE J"/>
    <property type="match status" value="1"/>
</dbReference>
<keyword evidence="5" id="KW-0547">Nucleotide-binding</keyword>
<dbReference type="EMBL" id="JBHTAI010000020">
    <property type="protein sequence ID" value="MFC7152128.1"/>
    <property type="molecule type" value="Genomic_DNA"/>
</dbReference>
<evidence type="ECO:0000256" key="8">
    <source>
        <dbReference type="ARBA" id="ARBA00023012"/>
    </source>
</evidence>
<feature type="domain" description="HPt" evidence="13">
    <location>
        <begin position="165"/>
        <end position="258"/>
    </location>
</feature>
<evidence type="ECO:0000313" key="14">
    <source>
        <dbReference type="EMBL" id="MFC7152128.1"/>
    </source>
</evidence>